<accession>A0A9W7ZRN5</accession>
<feature type="compositionally biased region" description="Polar residues" evidence="1">
    <location>
        <begin position="882"/>
        <end position="899"/>
    </location>
</feature>
<feature type="compositionally biased region" description="Low complexity" evidence="1">
    <location>
        <begin position="111"/>
        <end position="126"/>
    </location>
</feature>
<dbReference type="InterPro" id="IPR016137">
    <property type="entry name" value="RGS"/>
</dbReference>
<proteinExistence type="predicted"/>
<evidence type="ECO:0000256" key="1">
    <source>
        <dbReference type="SAM" id="MobiDB-lite"/>
    </source>
</evidence>
<dbReference type="InterPro" id="IPR036305">
    <property type="entry name" value="RGS_sf"/>
</dbReference>
<dbReference type="PROSITE" id="PS50132">
    <property type="entry name" value="RGS"/>
    <property type="match status" value="1"/>
</dbReference>
<dbReference type="Pfam" id="PF00615">
    <property type="entry name" value="RGS"/>
    <property type="match status" value="1"/>
</dbReference>
<feature type="compositionally biased region" description="Low complexity" evidence="1">
    <location>
        <begin position="1266"/>
        <end position="1282"/>
    </location>
</feature>
<dbReference type="InterPro" id="IPR044926">
    <property type="entry name" value="RGS_subdomain_2"/>
</dbReference>
<dbReference type="PANTHER" id="PTHR10845:SF192">
    <property type="entry name" value="DOUBLE HIT, ISOFORM B"/>
    <property type="match status" value="1"/>
</dbReference>
<feature type="compositionally biased region" description="Low complexity" evidence="1">
    <location>
        <begin position="32"/>
        <end position="45"/>
    </location>
</feature>
<dbReference type="PANTHER" id="PTHR10845">
    <property type="entry name" value="REGULATOR OF G PROTEIN SIGNALING"/>
    <property type="match status" value="1"/>
</dbReference>
<sequence>MLTSSDSSGAAYDFSHPGREGASAGDALPPALYSRPPSSHLSHSRALNRLTGSSTRSFTVTNFTRAVVSYAKLGRNTSAMSIMHEPASENSPPPGAPVTPLSIPTEPLPALPSCSSAASRAGQSGAEDIPEGDSIYATGPLAVDTPTAGSRRNPQARISLLKTLRHRRATEHIASYIRILAHVSSVRSFPVTVRRLDSIEDLARQIEAEYAFRYPCSRPATPLFSPTDRGPAVEVDVDHSTTAAPLICGALLLNDIPLLFDACVDDVLAMDDTITVVNLHDGLSKTHTPASGTAPASPAEPANSFAHPAAVYSPLADRPPTSSLSMSIDAQPTVACGADPAVPWSEYPLAMAHPARPPGLPLPSSTFVVEPGRTSVISQDSLSSFASQRSETSMRAAIHHAPAVQLDREPHLDGLSMRKAEALFTAQRLARLALPRVRFTNLLSTPAMVPYFLHYCLQAGDFALESALFWLDVERFRGTQSNVCRLTANYIYITYLAPQAPLFANVSGELRNEIAWPFLPGWHLDTSVFDEAQEWVFQTMKHRHLTRFERGELFQEMLDDPRCQPQDYVRDRPGPGLTDRGPAWHPVNVDVVLWINDLDFNDTARPLVAELSRLTDEFREELAGRILDQFEPLGASVAAVAGYFTSPQRMTHLQKNLRMQRNKRLLKFFGDKPEAEVLAPQLDLPFHGPALSVMQQQRRQQIERLYGPSSADLLAAGYRPDRRASVGSVNYHYLLGAGPGPISPHRVGLSPEVGYSSVATPRTSVTNDPQWNTYTRKKKLEKLEEFFGNRIPEQILVEQQLIDGRDLTDWTTNPAPTDSEASDHEIILPTLATHNDLTQEQKRVLTKRRRKLKYMLGEPLAEATVEHNVTAPYMRTALGRQRSYTTSDLETASLTSPRTPFSPITEDNLVAADLLTSSRGEPEIPIPHLPAVNAAGFTPLSPKPVPNLSVVAPAGLGQEPLPFASLAERRGLGQFAVNTRQRTMSQPGSRGSATCHRVNGTTAPTDLARLGAETTAVHNTLHPSPSLPDLRQPGRSGAADKGPEIPQRKGSLPSLSPLHINADAASLAETGLSPLGPDVPDERHIRRRQFDKLRDMLGANLPFDTISTVAPPVAKTATAPEGNIFQNEPVRRGGYQRHISLRPGAGPHSSGSPGPALGSHRAGRSLPGFAQNIHEDPNPVLPSQPSSLTPEEKSRRIKRANKLERMFGEYLPSKARLQLMTQPAPVAPQAPGLPRSRSSHRYSQSVDYLASAGSSLRSDASYYDDPGSSASSGHPLLSSPSSYQAGHPQPGEWPAGGSLGRAAGKDAAHISRTSLTSFLNDEEAVNDFVDYVAEVTLSRQVSVQGGSNGHLSHSAMSRQRSVPTTYSEVSLDLDSKQYRQRRMLKLHRFFGDAPSLQSLQAQNILFARLEPIIEHRLQAADWPGSQGHYPHAYNGIPHPPTSPMSVTMVGIEGPSLVRAGGLAPFDAASLKHELKQDLLLLKRQISGSRLT</sequence>
<comment type="caution">
    <text evidence="3">The sequence shown here is derived from an EMBL/GenBank/DDBJ whole genome shotgun (WGS) entry which is preliminary data.</text>
</comment>
<feature type="domain" description="RGS" evidence="2">
    <location>
        <begin position="438"/>
        <end position="558"/>
    </location>
</feature>
<dbReference type="Gene3D" id="1.10.167.10">
    <property type="entry name" value="Regulator of G-protein Signalling 4, domain 2"/>
    <property type="match status" value="1"/>
</dbReference>
<gene>
    <name evidence="3" type="ORF">IWQ60_008748</name>
</gene>
<feature type="region of interest" description="Disordered" evidence="1">
    <location>
        <begin position="882"/>
        <end position="904"/>
    </location>
</feature>
<organism evidence="3 4">
    <name type="scientific">Tieghemiomyces parasiticus</name>
    <dbReference type="NCBI Taxonomy" id="78921"/>
    <lineage>
        <taxon>Eukaryota</taxon>
        <taxon>Fungi</taxon>
        <taxon>Fungi incertae sedis</taxon>
        <taxon>Zoopagomycota</taxon>
        <taxon>Kickxellomycotina</taxon>
        <taxon>Dimargaritomycetes</taxon>
        <taxon>Dimargaritales</taxon>
        <taxon>Dimargaritaceae</taxon>
        <taxon>Tieghemiomyces</taxon>
    </lineage>
</organism>
<evidence type="ECO:0000259" key="2">
    <source>
        <dbReference type="PROSITE" id="PS50132"/>
    </source>
</evidence>
<protein>
    <recommendedName>
        <fullName evidence="2">RGS domain-containing protein</fullName>
    </recommendedName>
</protein>
<name>A0A9W7ZRN5_9FUNG</name>
<evidence type="ECO:0000313" key="3">
    <source>
        <dbReference type="EMBL" id="KAJ1914611.1"/>
    </source>
</evidence>
<dbReference type="OrthoDB" id="196547at2759"/>
<dbReference type="Proteomes" id="UP001150569">
    <property type="component" value="Unassembled WGS sequence"/>
</dbReference>
<feature type="region of interest" description="Disordered" evidence="1">
    <location>
        <begin position="1260"/>
        <end position="1304"/>
    </location>
</feature>
<feature type="region of interest" description="Disordered" evidence="1">
    <location>
        <begin position="1"/>
        <end position="48"/>
    </location>
</feature>
<reference evidence="3" key="1">
    <citation type="submission" date="2022-07" db="EMBL/GenBank/DDBJ databases">
        <title>Phylogenomic reconstructions and comparative analyses of Kickxellomycotina fungi.</title>
        <authorList>
            <person name="Reynolds N.K."/>
            <person name="Stajich J.E."/>
            <person name="Barry K."/>
            <person name="Grigoriev I.V."/>
            <person name="Crous P."/>
            <person name="Smith M.E."/>
        </authorList>
    </citation>
    <scope>NUCLEOTIDE SEQUENCE</scope>
    <source>
        <strain evidence="3">RSA 861</strain>
    </source>
</reference>
<dbReference type="SMART" id="SM00315">
    <property type="entry name" value="RGS"/>
    <property type="match status" value="1"/>
</dbReference>
<feature type="region of interest" description="Disordered" evidence="1">
    <location>
        <begin position="1225"/>
        <end position="1246"/>
    </location>
</feature>
<feature type="region of interest" description="Disordered" evidence="1">
    <location>
        <begin position="1018"/>
        <end position="1057"/>
    </location>
</feature>
<keyword evidence="4" id="KW-1185">Reference proteome</keyword>
<dbReference type="SUPFAM" id="SSF48097">
    <property type="entry name" value="Regulator of G-protein signaling, RGS"/>
    <property type="match status" value="1"/>
</dbReference>
<feature type="compositionally biased region" description="Low complexity" evidence="1">
    <location>
        <begin position="1143"/>
        <end position="1160"/>
    </location>
</feature>
<feature type="region of interest" description="Disordered" evidence="1">
    <location>
        <begin position="1138"/>
        <end position="1195"/>
    </location>
</feature>
<feature type="region of interest" description="Disordered" evidence="1">
    <location>
        <begin position="84"/>
        <end position="154"/>
    </location>
</feature>
<dbReference type="CDD" id="cd07440">
    <property type="entry name" value="RGS"/>
    <property type="match status" value="1"/>
</dbReference>
<dbReference type="EMBL" id="JANBPT010000675">
    <property type="protein sequence ID" value="KAJ1914611.1"/>
    <property type="molecule type" value="Genomic_DNA"/>
</dbReference>
<evidence type="ECO:0000313" key="4">
    <source>
        <dbReference type="Proteomes" id="UP001150569"/>
    </source>
</evidence>